<dbReference type="InterPro" id="IPR036663">
    <property type="entry name" value="Fumarylacetoacetase_C_sf"/>
</dbReference>
<dbReference type="Gene3D" id="3.90.850.10">
    <property type="entry name" value="Fumarylacetoacetase-like, C-terminal domain"/>
    <property type="match status" value="1"/>
</dbReference>
<keyword evidence="4" id="KW-0378">Hydrolase</keyword>
<evidence type="ECO:0000256" key="2">
    <source>
        <dbReference type="ARBA" id="ARBA00022723"/>
    </source>
</evidence>
<evidence type="ECO:0000313" key="5">
    <source>
        <dbReference type="Proteomes" id="UP000268829"/>
    </source>
</evidence>
<evidence type="ECO:0000313" key="4">
    <source>
        <dbReference type="EMBL" id="RNB59086.1"/>
    </source>
</evidence>
<sequence>MEQIRNIYCVGRNYRLHAAELGNDVPKKPMIFAKPTHALAVTNGQAIELPGTRGELHYEAELVVHLARPYEPGCTLAELVDKIALGIDFTLRDVQSELKSAGHPWLLAKGFPGSAILTPFHPFPGLAAMQQTDFSLLKNGEQVQRGNIRDVIFDLETIIAYIAEHFGLGAGDVIYTGTPAGVGPVADGDVLTLKWGEEEWGQFTAKLK</sequence>
<dbReference type="Proteomes" id="UP000268829">
    <property type="component" value="Unassembled WGS sequence"/>
</dbReference>
<comment type="caution">
    <text evidence="4">The sequence shown here is derived from an EMBL/GenBank/DDBJ whole genome shotgun (WGS) entry which is preliminary data.</text>
</comment>
<keyword evidence="5" id="KW-1185">Reference proteome</keyword>
<dbReference type="PANTHER" id="PTHR11820:SF7">
    <property type="entry name" value="ACYLPYRUVASE FAHD1, MITOCHONDRIAL"/>
    <property type="match status" value="1"/>
</dbReference>
<dbReference type="GO" id="GO:0046872">
    <property type="term" value="F:metal ion binding"/>
    <property type="evidence" value="ECO:0007669"/>
    <property type="project" value="UniProtKB-KW"/>
</dbReference>
<dbReference type="GO" id="GO:0018773">
    <property type="term" value="F:acetylpyruvate hydrolase activity"/>
    <property type="evidence" value="ECO:0007669"/>
    <property type="project" value="TreeGrafter"/>
</dbReference>
<gene>
    <name evidence="4" type="ORF">EDM57_06330</name>
</gene>
<evidence type="ECO:0000259" key="3">
    <source>
        <dbReference type="Pfam" id="PF01557"/>
    </source>
</evidence>
<keyword evidence="2" id="KW-0479">Metal-binding</keyword>
<proteinExistence type="inferred from homology"/>
<organism evidence="4 5">
    <name type="scientific">Brevibacillus gelatini</name>
    <dbReference type="NCBI Taxonomy" id="1655277"/>
    <lineage>
        <taxon>Bacteria</taxon>
        <taxon>Bacillati</taxon>
        <taxon>Bacillota</taxon>
        <taxon>Bacilli</taxon>
        <taxon>Bacillales</taxon>
        <taxon>Paenibacillaceae</taxon>
        <taxon>Brevibacillus</taxon>
    </lineage>
</organism>
<protein>
    <submittedName>
        <fullName evidence="4">FAA hydrolase family protein</fullName>
    </submittedName>
</protein>
<accession>A0A3M8B6J6</accession>
<dbReference type="RefSeq" id="WP_122903922.1">
    <property type="nucleotide sequence ID" value="NZ_RHHS01000015.1"/>
</dbReference>
<dbReference type="OrthoDB" id="9805307at2"/>
<dbReference type="SUPFAM" id="SSF56529">
    <property type="entry name" value="FAH"/>
    <property type="match status" value="1"/>
</dbReference>
<evidence type="ECO:0000256" key="1">
    <source>
        <dbReference type="ARBA" id="ARBA00010211"/>
    </source>
</evidence>
<comment type="similarity">
    <text evidence="1">Belongs to the FAH family.</text>
</comment>
<dbReference type="InterPro" id="IPR011234">
    <property type="entry name" value="Fumarylacetoacetase-like_C"/>
</dbReference>
<dbReference type="AlphaFoldDB" id="A0A3M8B6J6"/>
<feature type="domain" description="Fumarylacetoacetase-like C-terminal" evidence="3">
    <location>
        <begin position="7"/>
        <end position="195"/>
    </location>
</feature>
<dbReference type="EMBL" id="RHHS01000015">
    <property type="protein sequence ID" value="RNB59086.1"/>
    <property type="molecule type" value="Genomic_DNA"/>
</dbReference>
<dbReference type="Pfam" id="PF01557">
    <property type="entry name" value="FAA_hydrolase"/>
    <property type="match status" value="1"/>
</dbReference>
<reference evidence="4 5" key="1">
    <citation type="submission" date="2018-10" db="EMBL/GenBank/DDBJ databases">
        <title>Phylogenomics of Brevibacillus.</title>
        <authorList>
            <person name="Dunlap C."/>
        </authorList>
    </citation>
    <scope>NUCLEOTIDE SEQUENCE [LARGE SCALE GENOMIC DNA]</scope>
    <source>
        <strain evidence="4 5">DSM 100115</strain>
    </source>
</reference>
<dbReference type="PANTHER" id="PTHR11820">
    <property type="entry name" value="ACYLPYRUVASE"/>
    <property type="match status" value="1"/>
</dbReference>
<name>A0A3M8B6J6_9BACL</name>